<dbReference type="InterPro" id="IPR050738">
    <property type="entry name" value="Sulfatase"/>
</dbReference>
<gene>
    <name evidence="6" type="ORF">5H12_13</name>
</gene>
<dbReference type="SUPFAM" id="SSF53649">
    <property type="entry name" value="Alkaline phosphatase-like"/>
    <property type="match status" value="1"/>
</dbReference>
<organism evidence="6">
    <name type="scientific">uncultured planctomycete 5H12</name>
    <dbReference type="NCBI Taxonomy" id="455067"/>
    <lineage>
        <taxon>Bacteria</taxon>
        <taxon>Pseudomonadati</taxon>
        <taxon>Planctomycetota</taxon>
        <taxon>Planctomycetia</taxon>
        <taxon>Planctomycetales</taxon>
        <taxon>environmental samples</taxon>
    </lineage>
</organism>
<dbReference type="InterPro" id="IPR000917">
    <property type="entry name" value="Sulfatase_N"/>
</dbReference>
<evidence type="ECO:0000256" key="1">
    <source>
        <dbReference type="ARBA" id="ARBA00008779"/>
    </source>
</evidence>
<evidence type="ECO:0000313" key="6">
    <source>
        <dbReference type="EMBL" id="ABX10575.1"/>
    </source>
</evidence>
<dbReference type="CDD" id="cd16146">
    <property type="entry name" value="ARS_like"/>
    <property type="match status" value="1"/>
</dbReference>
<dbReference type="InterPro" id="IPR017850">
    <property type="entry name" value="Alkaline_phosphatase_core_sf"/>
</dbReference>
<proteinExistence type="inferred from homology"/>
<keyword evidence="2" id="KW-0479">Metal-binding</keyword>
<dbReference type="EC" id="3.1.6.-" evidence="6"/>
<protein>
    <submittedName>
        <fullName evidence="6">Secreted arylsulfatase</fullName>
        <ecNumber evidence="6">3.1.6.-</ecNumber>
    </submittedName>
</protein>
<dbReference type="PROSITE" id="PS00523">
    <property type="entry name" value="SULFATASE_1"/>
    <property type="match status" value="1"/>
</dbReference>
<evidence type="ECO:0000259" key="5">
    <source>
        <dbReference type="Pfam" id="PF00884"/>
    </source>
</evidence>
<dbReference type="AlphaFoldDB" id="A9LGQ4"/>
<dbReference type="InterPro" id="IPR024607">
    <property type="entry name" value="Sulfatase_CS"/>
</dbReference>
<accession>A9LGQ4</accession>
<dbReference type="EMBL" id="EF591884">
    <property type="protein sequence ID" value="ABX10575.1"/>
    <property type="molecule type" value="Genomic_DNA"/>
</dbReference>
<evidence type="ECO:0000256" key="4">
    <source>
        <dbReference type="ARBA" id="ARBA00022837"/>
    </source>
</evidence>
<name>A9LGQ4_9BACT</name>
<dbReference type="PANTHER" id="PTHR42693">
    <property type="entry name" value="ARYLSULFATASE FAMILY MEMBER"/>
    <property type="match status" value="1"/>
</dbReference>
<evidence type="ECO:0000256" key="2">
    <source>
        <dbReference type="ARBA" id="ARBA00022723"/>
    </source>
</evidence>
<keyword evidence="4" id="KW-0106">Calcium</keyword>
<dbReference type="PANTHER" id="PTHR42693:SF53">
    <property type="entry name" value="ENDO-4-O-SULFATASE"/>
    <property type="match status" value="1"/>
</dbReference>
<keyword evidence="3 6" id="KW-0378">Hydrolase</keyword>
<dbReference type="GO" id="GO:0046872">
    <property type="term" value="F:metal ion binding"/>
    <property type="evidence" value="ECO:0007669"/>
    <property type="project" value="UniProtKB-KW"/>
</dbReference>
<dbReference type="Pfam" id="PF00884">
    <property type="entry name" value="Sulfatase"/>
    <property type="match status" value="1"/>
</dbReference>
<feature type="domain" description="Sulfatase N-terminal" evidence="5">
    <location>
        <begin position="45"/>
        <end position="352"/>
    </location>
</feature>
<comment type="similarity">
    <text evidence="1">Belongs to the sulfatase family.</text>
</comment>
<reference evidence="6" key="1">
    <citation type="journal article" date="2007" name="ISME J.">
        <title>Fosmids of novel marine Planctomycetes from the Namibian and Oregon coast upwelling systems and their cross-comparison with planctomycete genomes.</title>
        <authorList>
            <person name="Woebken D."/>
            <person name="Teeling H."/>
            <person name="Wecker P."/>
            <person name="Dumitriu A."/>
            <person name="Kostadinov I."/>
            <person name="DeLong E.F."/>
            <person name="Amann R."/>
            <person name="Gloeckner F.O."/>
        </authorList>
    </citation>
    <scope>NUCLEOTIDE SEQUENCE</scope>
</reference>
<evidence type="ECO:0000256" key="3">
    <source>
        <dbReference type="ARBA" id="ARBA00022801"/>
    </source>
</evidence>
<sequence>MAGPTWLKTESLVNMNFRLLNSAIWLLAICCWFPSFVVAQNDQRPNVIVFLSDDQGWGDFSCTGNQSVATPNIDSLATQGLLFENFFVCPVCSPTRAEFLTGRYHPQSNVKGVSQGQERIDLDETTIADCLSQAGYATAAFGKWHNGMQYPYHPCGRGFDDFYGFCSGHWGNYFNPTLEHNGRIVKGEGYINDDFTNRALKFIEDHKSQPFFLYLPYNTPHWPPQMPDAYWQRFAEKEIVQRGQKGDKEDLAKTRSALAMVENIDWNVGRVLAKLDELKIADNTIVIYFNDNGPNSNRWNAGMKGKKGSTDEGGVRSPLFVRWPNGVKGAGRRVNQICGAIDLYPTLLAATGSANVGDKILDGKNLLPIWDGSETNLGFRMLFSYWRGKASVRTQQFRLDNNGWLFDMLTDPHQTKDISSDQPAVAALLLGSLIRFKQEMEAEMDSTKRPFSVGHPDFAYTQLPARDAQISGGLKRSSKHPNCSFITNWTSTEELISWPVEVIQPGKYEVELYYTCPGESLGTQIKLTCGERQLDFTISQAHDPPLVGPDKDRFKRTESAVKDFKAVSMGMIQIDQGVQILTLKAEEIPGKSAVDFRLLMFRRVADGQ</sequence>
<dbReference type="Gene3D" id="3.40.720.10">
    <property type="entry name" value="Alkaline Phosphatase, subunit A"/>
    <property type="match status" value="1"/>
</dbReference>
<dbReference type="GO" id="GO:0004065">
    <property type="term" value="F:arylsulfatase activity"/>
    <property type="evidence" value="ECO:0007669"/>
    <property type="project" value="TreeGrafter"/>
</dbReference>